<dbReference type="InterPro" id="IPR036322">
    <property type="entry name" value="WD40_repeat_dom_sf"/>
</dbReference>
<feature type="compositionally biased region" description="Acidic residues" evidence="17">
    <location>
        <begin position="364"/>
        <end position="390"/>
    </location>
</feature>
<dbReference type="GO" id="GO:0042073">
    <property type="term" value="P:intraciliary transport"/>
    <property type="evidence" value="ECO:0007669"/>
    <property type="project" value="InterPro"/>
</dbReference>
<evidence type="ECO:0000313" key="19">
    <source>
        <dbReference type="Proteomes" id="UP000694416"/>
    </source>
</evidence>
<keyword evidence="11" id="KW-0966">Cell projection</keyword>
<evidence type="ECO:0000256" key="1">
    <source>
        <dbReference type="ARBA" id="ARBA00004138"/>
    </source>
</evidence>
<dbReference type="InterPro" id="IPR015943">
    <property type="entry name" value="WD40/YVTN_repeat-like_dom_sf"/>
</dbReference>
<comment type="subunit">
    <text evidence="13">Intermediate chain of the cytoplasmic dynein complex 2, a multisubunit complex, composed at least of eleven different proteins. The cytoplasmic dynein 2 complex consists of two catalytic heavy chains (HCs) and a number of non-catalytic subunits presented by intermediate chains (ICs), light intermediate chains (LICs) and light chains (LCs). Among them, a heavy chain (DYNC2H1), two intermediate chains (DYNC2I2 and DYNC2I1), a light intermediate chain (DYNC2LI1), and a light chain (DYNLT2B) are unique to the cytoplasmic dynein complex 2, but a subset of the light chains are also shared by dynein-1 and dynein-2 complexes. Interacts with DYNC2I2; their C-terminal domains each bind a copy of the heavy chain, and their extended N-terminal regions are held together by an array of light chain dimers. Interacts with DYNLT2B. Interacts (via the N-terminal half) with DYNLT2B-DYNLT1 dimer or with DYNLT2B-DYNLT3 dimer; this interaction is crucial for retrograde trafficking of ciliary proteins.</text>
</comment>
<keyword evidence="9" id="KW-0969">Cilium</keyword>
<protein>
    <recommendedName>
        <fullName evidence="14">Cytoplasmic dynein 2 intermediate chain 1</fullName>
    </recommendedName>
    <alternativeName>
        <fullName evidence="16">Dynein 2 intermediate chain 1</fullName>
    </alternativeName>
    <alternativeName>
        <fullName evidence="15">WD repeat-containing protein 60</fullName>
    </alternativeName>
</protein>
<comment type="similarity">
    <text evidence="3">Belongs to the dynein light intermediate chain family.</text>
</comment>
<feature type="compositionally biased region" description="Basic and acidic residues" evidence="17">
    <location>
        <begin position="247"/>
        <end position="277"/>
    </location>
</feature>
<keyword evidence="19" id="KW-1185">Reference proteome</keyword>
<feature type="compositionally biased region" description="Basic and acidic residues" evidence="17">
    <location>
        <begin position="130"/>
        <end position="153"/>
    </location>
</feature>
<evidence type="ECO:0000256" key="6">
    <source>
        <dbReference type="ARBA" id="ARBA00022574"/>
    </source>
</evidence>
<dbReference type="PANTHER" id="PTHR16022:SF0">
    <property type="entry name" value="CYTOPLASMIC DYNEIN 2 INTERMEDIATE CHAIN 1"/>
    <property type="match status" value="1"/>
</dbReference>
<accession>A0A8C9GKW5</accession>
<feature type="region of interest" description="Disordered" evidence="17">
    <location>
        <begin position="1"/>
        <end position="346"/>
    </location>
</feature>
<evidence type="ECO:0000256" key="5">
    <source>
        <dbReference type="ARBA" id="ARBA00022553"/>
    </source>
</evidence>
<dbReference type="Gene3D" id="2.130.10.10">
    <property type="entry name" value="YVTN repeat-like/Quinoprotein amine dehydrogenase"/>
    <property type="match status" value="2"/>
</dbReference>
<dbReference type="GO" id="GO:0005868">
    <property type="term" value="C:cytoplasmic dynein complex"/>
    <property type="evidence" value="ECO:0007669"/>
    <property type="project" value="InterPro"/>
</dbReference>
<evidence type="ECO:0000256" key="4">
    <source>
        <dbReference type="ARBA" id="ARBA00022490"/>
    </source>
</evidence>
<feature type="compositionally biased region" description="Basic and acidic residues" evidence="17">
    <location>
        <begin position="298"/>
        <end position="318"/>
    </location>
</feature>
<sequence>MEPGKAIQSGGSKEEKKHREKKLRKESEMDLPEHQEARCWDPDQDARSRDRAAEVDTAKESPRGERDRDRQRERRRDAKDREKEKLKEKHREAEKSHSRGKDREKERDRRALKEEPRQTVARRNLLGQETQDRRLLERAERKGRSVSKVRSEEKDEDSERGDEDRERRYRERKLQYGDSKDNPLKYWLYKEEGDRRHRKPREPDRDKKHREKSSTREKREKYSKEKSNSFSEKGGEERHKEKRHKEGLHFDDERHRSSVDRKERSAKDEHKKRESKNGHRNRGASSKRDGTSSQHAENLVRNHGKDKDSRRKHGHEEGSSVWWKLDQRPGGDETVEMEKEETDLEHARADAYIASCEDDFEDYEDDFEVCDDDDDDESSNEPESREEMEELPLAQKREIQEIQRAINAENERIGELSLKLFQKQSRTEFEKEPRTDTNSSPSRASVCGIFVDFASASHRQKSRTQALKQKMRSTKLLRLIDLDFSFTFWLLDLPPVNEYDMYIRNFGKKNTKQAYVQCNEDNVERDIQTEEIETREVWTQHPGESTVVSGGSEQRDISDAVVMPKIDTPRLCSFLRAACQVMAVLLEEDRLAAEPSWNLRAQDRALYFSDSSSQLNTSLPFLQNRKVSSLHASRVQRQMVVSVHDLPEKAFAPLLDSKYVLCVWDIWQPSGPQKVLICESQVTCCCLSPCKAFLLFAGTAHGSVVVWDLREDSRLHHSMKLSDGFWTFRTATFSTDGILTSVNHQSPLQAVEPISASVHKKQSFVLSPFSTQEEMSGLSFDIASLDESGVLNVWVVVELPKADIAGSVSDLGLMPGGRVKLVHSALIQLGDSLSHKGNEFWGTTQTLNVKFLPSDPNHFIVGTDVGLISHGTRQDLRVAPKLFKPQQRGIRPVKVNVIDFSPFGEPIFLAGCSDGSIRLHQLSSAFPLLQWDSSTDSHAVTGLQWSPTRPAVFLVQDDASNVYLWDLLQSDLGPVAKQQLSPNRLVAMAAVGEPKKAGGSFLALVLARASGSIDIQHLKRQWAAPAGDECNRLRLLLQEALWREGKPHK</sequence>
<dbReference type="GO" id="GO:0045504">
    <property type="term" value="F:dynein heavy chain binding"/>
    <property type="evidence" value="ECO:0007669"/>
    <property type="project" value="InterPro"/>
</dbReference>
<evidence type="ECO:0000256" key="14">
    <source>
        <dbReference type="ARBA" id="ARBA00072501"/>
    </source>
</evidence>
<feature type="region of interest" description="Disordered" evidence="17">
    <location>
        <begin position="364"/>
        <end position="392"/>
    </location>
</feature>
<gene>
    <name evidence="18" type="primary">DYNC2I1</name>
</gene>
<feature type="compositionally biased region" description="Basic and acidic residues" evidence="17">
    <location>
        <begin position="162"/>
        <end position="239"/>
    </location>
</feature>
<evidence type="ECO:0000256" key="7">
    <source>
        <dbReference type="ARBA" id="ARBA00022737"/>
    </source>
</evidence>
<organism evidence="18 19">
    <name type="scientific">Piliocolobus tephrosceles</name>
    <name type="common">Ugandan red Colobus</name>
    <dbReference type="NCBI Taxonomy" id="591936"/>
    <lineage>
        <taxon>Eukaryota</taxon>
        <taxon>Metazoa</taxon>
        <taxon>Chordata</taxon>
        <taxon>Craniata</taxon>
        <taxon>Vertebrata</taxon>
        <taxon>Euteleostomi</taxon>
        <taxon>Mammalia</taxon>
        <taxon>Eutheria</taxon>
        <taxon>Euarchontoglires</taxon>
        <taxon>Primates</taxon>
        <taxon>Haplorrhini</taxon>
        <taxon>Catarrhini</taxon>
        <taxon>Cercopithecidae</taxon>
        <taxon>Colobinae</taxon>
        <taxon>Piliocolobus</taxon>
    </lineage>
</organism>
<evidence type="ECO:0000256" key="8">
    <source>
        <dbReference type="ARBA" id="ARBA00022794"/>
    </source>
</evidence>
<feature type="compositionally biased region" description="Basic and acidic residues" evidence="17">
    <location>
        <begin position="12"/>
        <end position="117"/>
    </location>
</feature>
<dbReference type="SUPFAM" id="SSF50978">
    <property type="entry name" value="WD40 repeat-like"/>
    <property type="match status" value="1"/>
</dbReference>
<dbReference type="PANTHER" id="PTHR16022">
    <property type="entry name" value="WD REPEAT DOMAIN 60"/>
    <property type="match status" value="1"/>
</dbReference>
<evidence type="ECO:0000256" key="9">
    <source>
        <dbReference type="ARBA" id="ARBA00023069"/>
    </source>
</evidence>
<keyword evidence="7" id="KW-0677">Repeat</keyword>
<dbReference type="GO" id="GO:0005929">
    <property type="term" value="C:cilium"/>
    <property type="evidence" value="ECO:0007669"/>
    <property type="project" value="UniProtKB-SubCell"/>
</dbReference>
<dbReference type="SMART" id="SM00320">
    <property type="entry name" value="WD40"/>
    <property type="match status" value="3"/>
</dbReference>
<evidence type="ECO:0000256" key="13">
    <source>
        <dbReference type="ARBA" id="ARBA00065897"/>
    </source>
</evidence>
<dbReference type="AlphaFoldDB" id="A0A8C9GKW5"/>
<dbReference type="Proteomes" id="UP000694416">
    <property type="component" value="Unplaced"/>
</dbReference>
<proteinExistence type="inferred from homology"/>
<comment type="subcellular location">
    <subcellularLocation>
        <location evidence="1">Cell projection</location>
        <location evidence="1">Cilium</location>
    </subcellularLocation>
    <subcellularLocation>
        <location evidence="2">Cytoplasm</location>
        <location evidence="2">Cytoskeleton</location>
        <location evidence="2">Microtubule organizing center</location>
        <location evidence="2">Centrosome</location>
    </subcellularLocation>
</comment>
<evidence type="ECO:0000256" key="3">
    <source>
        <dbReference type="ARBA" id="ARBA00006831"/>
    </source>
</evidence>
<keyword evidence="6" id="KW-0853">WD repeat</keyword>
<comment type="function">
    <text evidence="12">Acts as one of several non-catalytic accessory components of the cytoplasmic dynein 2 complex (dynein-2 complex), a motor protein complex that drives the movement of cargos along microtubules within cilia and flagella in concert with the intraflagellar transport (IFT) system. DYNC2I1 plays a major role in retrograde ciliary protein trafficking in cilia and flagella. Also requires to maintain a functional transition zone.</text>
</comment>
<keyword evidence="5" id="KW-0597">Phosphoprotein</keyword>
<dbReference type="Ensembl" id="ENSPTET00000009899.1">
    <property type="protein sequence ID" value="ENSPTEP00000006456.1"/>
    <property type="gene ID" value="ENSPTEG00000007391.1"/>
</dbReference>
<dbReference type="InterPro" id="IPR001680">
    <property type="entry name" value="WD40_rpt"/>
</dbReference>
<evidence type="ECO:0000256" key="12">
    <source>
        <dbReference type="ARBA" id="ARBA00058820"/>
    </source>
</evidence>
<name>A0A8C9GKW5_9PRIM</name>
<feature type="compositionally biased region" description="Acidic residues" evidence="17">
    <location>
        <begin position="333"/>
        <end position="343"/>
    </location>
</feature>
<evidence type="ECO:0000256" key="2">
    <source>
        <dbReference type="ARBA" id="ARBA00004300"/>
    </source>
</evidence>
<keyword evidence="10" id="KW-0206">Cytoskeleton</keyword>
<evidence type="ECO:0000256" key="10">
    <source>
        <dbReference type="ARBA" id="ARBA00023212"/>
    </source>
</evidence>
<keyword evidence="4" id="KW-0963">Cytoplasm</keyword>
<dbReference type="GO" id="GO:0045503">
    <property type="term" value="F:dynein light chain binding"/>
    <property type="evidence" value="ECO:0007669"/>
    <property type="project" value="InterPro"/>
</dbReference>
<evidence type="ECO:0000256" key="11">
    <source>
        <dbReference type="ARBA" id="ARBA00023273"/>
    </source>
</evidence>
<evidence type="ECO:0000256" key="16">
    <source>
        <dbReference type="ARBA" id="ARBA00079714"/>
    </source>
</evidence>
<evidence type="ECO:0000313" key="18">
    <source>
        <dbReference type="Ensembl" id="ENSPTEP00000006456.1"/>
    </source>
</evidence>
<dbReference type="GO" id="GO:0005813">
    <property type="term" value="C:centrosome"/>
    <property type="evidence" value="ECO:0007669"/>
    <property type="project" value="UniProtKB-SubCell"/>
</dbReference>
<reference evidence="18" key="1">
    <citation type="submission" date="2025-08" db="UniProtKB">
        <authorList>
            <consortium name="Ensembl"/>
        </authorList>
    </citation>
    <scope>IDENTIFICATION</scope>
</reference>
<dbReference type="FunFam" id="2.130.10.10:FF:000979">
    <property type="entry name" value="WD repeat domain 60"/>
    <property type="match status" value="1"/>
</dbReference>
<keyword evidence="8" id="KW-0970">Cilium biogenesis/degradation</keyword>
<reference evidence="18" key="2">
    <citation type="submission" date="2025-09" db="UniProtKB">
        <authorList>
            <consortium name="Ensembl"/>
        </authorList>
    </citation>
    <scope>IDENTIFICATION</scope>
</reference>
<dbReference type="FunFam" id="2.130.10.10:FF:001197">
    <property type="entry name" value="WD repeat domain 60"/>
    <property type="match status" value="1"/>
</dbReference>
<dbReference type="InterPro" id="IPR042505">
    <property type="entry name" value="DYNC2I1"/>
</dbReference>
<evidence type="ECO:0000256" key="17">
    <source>
        <dbReference type="SAM" id="MobiDB-lite"/>
    </source>
</evidence>
<evidence type="ECO:0000256" key="15">
    <source>
        <dbReference type="ARBA" id="ARBA00075740"/>
    </source>
</evidence>